<reference evidence="1" key="1">
    <citation type="submission" date="2018-05" db="EMBL/GenBank/DDBJ databases">
        <title>Draft genome of Mucuna pruriens seed.</title>
        <authorList>
            <person name="Nnadi N.E."/>
            <person name="Vos R."/>
            <person name="Hasami M.H."/>
            <person name="Devisetty U.K."/>
            <person name="Aguiy J.C."/>
        </authorList>
    </citation>
    <scope>NUCLEOTIDE SEQUENCE [LARGE SCALE GENOMIC DNA]</scope>
    <source>
        <strain evidence="1">JCA_2017</strain>
    </source>
</reference>
<feature type="non-terminal residue" evidence="1">
    <location>
        <position position="1"/>
    </location>
</feature>
<protein>
    <recommendedName>
        <fullName evidence="3">Ubiquitin-like protease family profile domain-containing protein</fullName>
    </recommendedName>
</protein>
<evidence type="ECO:0000313" key="2">
    <source>
        <dbReference type="Proteomes" id="UP000257109"/>
    </source>
</evidence>
<evidence type="ECO:0008006" key="3">
    <source>
        <dbReference type="Google" id="ProtNLM"/>
    </source>
</evidence>
<dbReference type="OrthoDB" id="1402283at2759"/>
<sequence>MVGQALNTFIARLKSLVKLVSTMTERQPGNYECGYYMMKHFLNIVFTTIIGSWMEVLNDNAIPFLEEEIMTSRGIGQSSSYALNFFKDVTIEDLQSSS</sequence>
<feature type="non-terminal residue" evidence="1">
    <location>
        <position position="98"/>
    </location>
</feature>
<dbReference type="AlphaFoldDB" id="A0A371GGL8"/>
<dbReference type="EMBL" id="QJKJ01005614">
    <property type="protein sequence ID" value="RDX89650.1"/>
    <property type="molecule type" value="Genomic_DNA"/>
</dbReference>
<accession>A0A371GGL8</accession>
<organism evidence="1 2">
    <name type="scientific">Mucuna pruriens</name>
    <name type="common">Velvet bean</name>
    <name type="synonym">Dolichos pruriens</name>
    <dbReference type="NCBI Taxonomy" id="157652"/>
    <lineage>
        <taxon>Eukaryota</taxon>
        <taxon>Viridiplantae</taxon>
        <taxon>Streptophyta</taxon>
        <taxon>Embryophyta</taxon>
        <taxon>Tracheophyta</taxon>
        <taxon>Spermatophyta</taxon>
        <taxon>Magnoliopsida</taxon>
        <taxon>eudicotyledons</taxon>
        <taxon>Gunneridae</taxon>
        <taxon>Pentapetalae</taxon>
        <taxon>rosids</taxon>
        <taxon>fabids</taxon>
        <taxon>Fabales</taxon>
        <taxon>Fabaceae</taxon>
        <taxon>Papilionoideae</taxon>
        <taxon>50 kb inversion clade</taxon>
        <taxon>NPAAA clade</taxon>
        <taxon>indigoferoid/millettioid clade</taxon>
        <taxon>Phaseoleae</taxon>
        <taxon>Mucuna</taxon>
    </lineage>
</organism>
<comment type="caution">
    <text evidence="1">The sequence shown here is derived from an EMBL/GenBank/DDBJ whole genome shotgun (WGS) entry which is preliminary data.</text>
</comment>
<keyword evidence="2" id="KW-1185">Reference proteome</keyword>
<dbReference type="Proteomes" id="UP000257109">
    <property type="component" value="Unassembled WGS sequence"/>
</dbReference>
<evidence type="ECO:0000313" key="1">
    <source>
        <dbReference type="EMBL" id="RDX89650.1"/>
    </source>
</evidence>
<gene>
    <name evidence="1" type="ORF">CR513_28604</name>
</gene>
<proteinExistence type="predicted"/>
<name>A0A371GGL8_MUCPR</name>